<sequence length="238" mass="27845">MIYNQLSTMNIGCINFIILLLEAVWYYLEGFPLNKLLAMLSFYTNFTQLSVVVYQVWSIIEAILLKKQSLKLQRFQTFLIYECFIVAIAFWSIYLIQPNAVISKKHPISTYILITFHGGSFLYLYCIALLTNGFKYCENKKIASISASLYIFFVVLNYIINDRIPYPFLKSLNPLLAILMIILILLILSTFYIFICKRFEMKDKDQEQKPMNMQVNEQGQKQNKIQGGWKGKSKKKNQ</sequence>
<name>A0A8S1LMY4_9CILI</name>
<keyword evidence="8" id="KW-1185">Reference proteome</keyword>
<keyword evidence="3 6" id="KW-1133">Transmembrane helix</keyword>
<feature type="transmembrane region" description="Helical" evidence="6">
    <location>
        <begin position="7"/>
        <end position="28"/>
    </location>
</feature>
<evidence type="ECO:0008006" key="9">
    <source>
        <dbReference type="Google" id="ProtNLM"/>
    </source>
</evidence>
<dbReference type="GO" id="GO:0016020">
    <property type="term" value="C:membrane"/>
    <property type="evidence" value="ECO:0007669"/>
    <property type="project" value="InterPro"/>
</dbReference>
<feature type="region of interest" description="Disordered" evidence="5">
    <location>
        <begin position="207"/>
        <end position="238"/>
    </location>
</feature>
<dbReference type="GO" id="GO:0012505">
    <property type="term" value="C:endomembrane system"/>
    <property type="evidence" value="ECO:0007669"/>
    <property type="project" value="UniProtKB-SubCell"/>
</dbReference>
<evidence type="ECO:0000256" key="4">
    <source>
        <dbReference type="ARBA" id="ARBA00023136"/>
    </source>
</evidence>
<feature type="transmembrane region" description="Helical" evidence="6">
    <location>
        <begin position="172"/>
        <end position="195"/>
    </location>
</feature>
<dbReference type="Proteomes" id="UP000692954">
    <property type="component" value="Unassembled WGS sequence"/>
</dbReference>
<proteinExistence type="predicted"/>
<protein>
    <recommendedName>
        <fullName evidence="9">Transmembrane protein</fullName>
    </recommendedName>
</protein>
<gene>
    <name evidence="7" type="ORF">PSON_ATCC_30995.1.T0180336</name>
</gene>
<feature type="compositionally biased region" description="Polar residues" evidence="5">
    <location>
        <begin position="209"/>
        <end position="225"/>
    </location>
</feature>
<keyword evidence="4 6" id="KW-0472">Membrane</keyword>
<feature type="transmembrane region" description="Helical" evidence="6">
    <location>
        <begin position="108"/>
        <end position="130"/>
    </location>
</feature>
<accession>A0A8S1LMY4</accession>
<reference evidence="7" key="1">
    <citation type="submission" date="2021-01" db="EMBL/GenBank/DDBJ databases">
        <authorList>
            <consortium name="Genoscope - CEA"/>
            <person name="William W."/>
        </authorList>
    </citation>
    <scope>NUCLEOTIDE SEQUENCE</scope>
</reference>
<dbReference type="InterPro" id="IPR006838">
    <property type="entry name" value="ADTRP_AIG1"/>
</dbReference>
<keyword evidence="2 6" id="KW-0812">Transmembrane</keyword>
<dbReference type="OrthoDB" id="309160at2759"/>
<evidence type="ECO:0000256" key="3">
    <source>
        <dbReference type="ARBA" id="ARBA00022989"/>
    </source>
</evidence>
<organism evidence="7 8">
    <name type="scientific">Paramecium sonneborni</name>
    <dbReference type="NCBI Taxonomy" id="65129"/>
    <lineage>
        <taxon>Eukaryota</taxon>
        <taxon>Sar</taxon>
        <taxon>Alveolata</taxon>
        <taxon>Ciliophora</taxon>
        <taxon>Intramacronucleata</taxon>
        <taxon>Oligohymenophorea</taxon>
        <taxon>Peniculida</taxon>
        <taxon>Parameciidae</taxon>
        <taxon>Paramecium</taxon>
    </lineage>
</organism>
<comment type="caution">
    <text evidence="7">The sequence shown here is derived from an EMBL/GenBank/DDBJ whole genome shotgun (WGS) entry which is preliminary data.</text>
</comment>
<evidence type="ECO:0000256" key="1">
    <source>
        <dbReference type="ARBA" id="ARBA00004127"/>
    </source>
</evidence>
<evidence type="ECO:0000256" key="5">
    <source>
        <dbReference type="SAM" id="MobiDB-lite"/>
    </source>
</evidence>
<dbReference type="AlphaFoldDB" id="A0A8S1LMY4"/>
<evidence type="ECO:0000313" key="7">
    <source>
        <dbReference type="EMBL" id="CAD8064124.1"/>
    </source>
</evidence>
<comment type="subcellular location">
    <subcellularLocation>
        <location evidence="1">Endomembrane system</location>
        <topology evidence="1">Multi-pass membrane protein</topology>
    </subcellularLocation>
</comment>
<feature type="transmembrane region" description="Helical" evidence="6">
    <location>
        <begin position="40"/>
        <end position="65"/>
    </location>
</feature>
<evidence type="ECO:0000256" key="2">
    <source>
        <dbReference type="ARBA" id="ARBA00022692"/>
    </source>
</evidence>
<dbReference type="Pfam" id="PF04750">
    <property type="entry name" value="Far-17a_AIG1"/>
    <property type="match status" value="1"/>
</dbReference>
<feature type="transmembrane region" description="Helical" evidence="6">
    <location>
        <begin position="77"/>
        <end position="96"/>
    </location>
</feature>
<evidence type="ECO:0000313" key="8">
    <source>
        <dbReference type="Proteomes" id="UP000692954"/>
    </source>
</evidence>
<evidence type="ECO:0000256" key="6">
    <source>
        <dbReference type="SAM" id="Phobius"/>
    </source>
</evidence>
<dbReference type="EMBL" id="CAJJDN010000018">
    <property type="protein sequence ID" value="CAD8064124.1"/>
    <property type="molecule type" value="Genomic_DNA"/>
</dbReference>
<feature type="transmembrane region" description="Helical" evidence="6">
    <location>
        <begin position="142"/>
        <end position="160"/>
    </location>
</feature>